<keyword evidence="2" id="KW-1185">Reference proteome</keyword>
<dbReference type="InterPro" id="IPR029063">
    <property type="entry name" value="SAM-dependent_MTases_sf"/>
</dbReference>
<proteinExistence type="predicted"/>
<organism evidence="1 2">
    <name type="scientific">Clydaea vesicula</name>
    <dbReference type="NCBI Taxonomy" id="447962"/>
    <lineage>
        <taxon>Eukaryota</taxon>
        <taxon>Fungi</taxon>
        <taxon>Fungi incertae sedis</taxon>
        <taxon>Chytridiomycota</taxon>
        <taxon>Chytridiomycota incertae sedis</taxon>
        <taxon>Chytridiomycetes</taxon>
        <taxon>Lobulomycetales</taxon>
        <taxon>Lobulomycetaceae</taxon>
        <taxon>Clydaea</taxon>
    </lineage>
</organism>
<dbReference type="PANTHER" id="PTHR43667:SF2">
    <property type="entry name" value="FATTY ACID C-METHYL TRANSFERASE"/>
    <property type="match status" value="1"/>
</dbReference>
<dbReference type="PANTHER" id="PTHR43667">
    <property type="entry name" value="CYCLOPROPANE-FATTY-ACYL-PHOSPHOLIPID SYNTHASE"/>
    <property type="match status" value="1"/>
</dbReference>
<comment type="caution">
    <text evidence="1">The sequence shown here is derived from an EMBL/GenBank/DDBJ whole genome shotgun (WGS) entry which is preliminary data.</text>
</comment>
<dbReference type="SUPFAM" id="SSF53335">
    <property type="entry name" value="S-adenosyl-L-methionine-dependent methyltransferases"/>
    <property type="match status" value="1"/>
</dbReference>
<reference evidence="1" key="1">
    <citation type="submission" date="2020-05" db="EMBL/GenBank/DDBJ databases">
        <title>Phylogenomic resolution of chytrid fungi.</title>
        <authorList>
            <person name="Stajich J.E."/>
            <person name="Amses K."/>
            <person name="Simmons R."/>
            <person name="Seto K."/>
            <person name="Myers J."/>
            <person name="Bonds A."/>
            <person name="Quandt C.A."/>
            <person name="Barry K."/>
            <person name="Liu P."/>
            <person name="Grigoriev I."/>
            <person name="Longcore J.E."/>
            <person name="James T.Y."/>
        </authorList>
    </citation>
    <scope>NUCLEOTIDE SEQUENCE</scope>
    <source>
        <strain evidence="1">JEL0476</strain>
    </source>
</reference>
<gene>
    <name evidence="1" type="ORF">HK099_001256</name>
</gene>
<dbReference type="Gene3D" id="3.40.50.150">
    <property type="entry name" value="Vaccinia Virus protein VP39"/>
    <property type="match status" value="1"/>
</dbReference>
<name>A0AAD5TVT2_9FUNG</name>
<dbReference type="Pfam" id="PF02353">
    <property type="entry name" value="CMAS"/>
    <property type="match status" value="1"/>
</dbReference>
<dbReference type="AlphaFoldDB" id="A0AAD5TVT2"/>
<dbReference type="Proteomes" id="UP001211065">
    <property type="component" value="Unassembled WGS sequence"/>
</dbReference>
<protein>
    <submittedName>
        <fullName evidence="1">Uncharacterized protein</fullName>
    </submittedName>
</protein>
<feature type="non-terminal residue" evidence="1">
    <location>
        <position position="1"/>
    </location>
</feature>
<evidence type="ECO:0000313" key="2">
    <source>
        <dbReference type="Proteomes" id="UP001211065"/>
    </source>
</evidence>
<accession>A0AAD5TVT2</accession>
<dbReference type="InterPro" id="IPR050723">
    <property type="entry name" value="CFA/CMAS"/>
</dbReference>
<evidence type="ECO:0000313" key="1">
    <source>
        <dbReference type="EMBL" id="KAJ3204132.1"/>
    </source>
</evidence>
<sequence length="153" mass="17659">MIEAVGPEFLDSYFNSINKYLKLKTGIAVIQAITLPELRYADYCKKTDFIQKYIFPGGHCPSLTAITNAVFNGSNGYLVVDNVENIGPHYSKALRLWREKFDNSFEMKVLKNKKNLNEKAKDIGLDFRYDSTFKLKWDFYFSYCEAGFSSRSL</sequence>
<dbReference type="EMBL" id="JADGJW010001336">
    <property type="protein sequence ID" value="KAJ3204132.1"/>
    <property type="molecule type" value="Genomic_DNA"/>
</dbReference>